<organism evidence="1 2">
    <name type="scientific">Janthinobacterium kumbetense</name>
    <dbReference type="NCBI Taxonomy" id="2950280"/>
    <lineage>
        <taxon>Bacteria</taxon>
        <taxon>Pseudomonadati</taxon>
        <taxon>Pseudomonadota</taxon>
        <taxon>Betaproteobacteria</taxon>
        <taxon>Burkholderiales</taxon>
        <taxon>Oxalobacteraceae</taxon>
        <taxon>Janthinobacterium</taxon>
    </lineage>
</organism>
<name>A0ABT0WLF0_9BURK</name>
<reference evidence="1 2" key="1">
    <citation type="submission" date="2022-06" db="EMBL/GenBank/DDBJ databases">
        <title>Janthinobacterium kumbetensis sp. nov., isolated from spring water in Turkey.</title>
        <authorList>
            <person name="Inan Bektas K."/>
            <person name="Belduz A.A."/>
            <person name="Canakci S."/>
            <person name="Nalcaoglu A."/>
            <person name="Ceylan E."/>
            <person name="Kati H."/>
        </authorList>
    </citation>
    <scope>NUCLEOTIDE SEQUENCE [LARGE SCALE GENOMIC DNA]</scope>
    <source>
        <strain evidence="1 2">GK</strain>
    </source>
</reference>
<accession>A0ABT0WLF0</accession>
<dbReference type="RefSeq" id="WP_251348773.1">
    <property type="nucleotide sequence ID" value="NZ_JAMQGR010000001.1"/>
</dbReference>
<evidence type="ECO:0000313" key="2">
    <source>
        <dbReference type="Proteomes" id="UP001202243"/>
    </source>
</evidence>
<proteinExistence type="predicted"/>
<dbReference type="EMBL" id="JAMQGR010000001">
    <property type="protein sequence ID" value="MCM2564878.1"/>
    <property type="molecule type" value="Genomic_DNA"/>
</dbReference>
<sequence>MPYTESFWPSAIGQDSAKSSRFARLKMLRSKGNMKSIAQLETLYFKLRHGFVNGAVCAACVDWAVERLDLDEEDDDLEIILLASARGLDEVLPLVEVIIERYLGSERLDDQLAAGKYIVELRNAYLQGKETIWTIDMKLTPLYSKLGYQNWLGMLSRNCEYATDVSAFEEPFELEFHYISTLWGSVSSRAEFEQHYCAEISQGHDVK</sequence>
<comment type="caution">
    <text evidence="1">The sequence shown here is derived from an EMBL/GenBank/DDBJ whole genome shotgun (WGS) entry which is preliminary data.</text>
</comment>
<keyword evidence="2" id="KW-1185">Reference proteome</keyword>
<dbReference type="Proteomes" id="UP001202243">
    <property type="component" value="Unassembled WGS sequence"/>
</dbReference>
<gene>
    <name evidence="1" type="ORF">NCG91_04645</name>
</gene>
<protein>
    <submittedName>
        <fullName evidence="1">Uncharacterized protein</fullName>
    </submittedName>
</protein>
<evidence type="ECO:0000313" key="1">
    <source>
        <dbReference type="EMBL" id="MCM2564878.1"/>
    </source>
</evidence>